<proteinExistence type="predicted"/>
<comment type="caution">
    <text evidence="3">The sequence shown here is derived from an EMBL/GenBank/DDBJ whole genome shotgun (WGS) entry which is preliminary data.</text>
</comment>
<keyword evidence="4" id="KW-1185">Reference proteome</keyword>
<dbReference type="AlphaFoldDB" id="A0A024GSP6"/>
<organism evidence="3 4">
    <name type="scientific">Albugo candida</name>
    <dbReference type="NCBI Taxonomy" id="65357"/>
    <lineage>
        <taxon>Eukaryota</taxon>
        <taxon>Sar</taxon>
        <taxon>Stramenopiles</taxon>
        <taxon>Oomycota</taxon>
        <taxon>Peronosporomycetes</taxon>
        <taxon>Albuginales</taxon>
        <taxon>Albuginaceae</taxon>
        <taxon>Albugo</taxon>
    </lineage>
</organism>
<gene>
    <name evidence="3" type="ORF">BN9_112610</name>
</gene>
<feature type="coiled-coil region" evidence="1">
    <location>
        <begin position="533"/>
        <end position="602"/>
    </location>
</feature>
<dbReference type="InParanoid" id="A0A024GSP6"/>
<evidence type="ECO:0000313" key="3">
    <source>
        <dbReference type="EMBL" id="CCI49815.1"/>
    </source>
</evidence>
<dbReference type="Proteomes" id="UP000053237">
    <property type="component" value="Unassembled WGS sequence"/>
</dbReference>
<evidence type="ECO:0000256" key="2">
    <source>
        <dbReference type="SAM" id="MobiDB-lite"/>
    </source>
</evidence>
<evidence type="ECO:0000313" key="4">
    <source>
        <dbReference type="Proteomes" id="UP000053237"/>
    </source>
</evidence>
<reference evidence="3 4" key="1">
    <citation type="submission" date="2012-05" db="EMBL/GenBank/DDBJ databases">
        <title>Recombination and specialization in a pathogen metapopulation.</title>
        <authorList>
            <person name="Gardiner A."/>
            <person name="Kemen E."/>
            <person name="Schultz-Larsen T."/>
            <person name="MacLean D."/>
            <person name="Van Oosterhout C."/>
            <person name="Jones J.D.G."/>
        </authorList>
    </citation>
    <scope>NUCLEOTIDE SEQUENCE [LARGE SCALE GENOMIC DNA]</scope>
    <source>
        <strain evidence="3 4">Ac Nc2</strain>
    </source>
</reference>
<dbReference type="OrthoDB" id="78632at2759"/>
<feature type="compositionally biased region" description="Basic and acidic residues" evidence="2">
    <location>
        <begin position="680"/>
        <end position="696"/>
    </location>
</feature>
<dbReference type="EMBL" id="CAIX01000347">
    <property type="protein sequence ID" value="CCI49815.1"/>
    <property type="molecule type" value="Genomic_DNA"/>
</dbReference>
<protein>
    <submittedName>
        <fullName evidence="3">Uncharacterized protein</fullName>
    </submittedName>
</protein>
<sequence>MEATGGKTVYSARYDTLLPAEKSALWDSFSEWRASNCMHQEASISNLKSTLLAMQANFMDQSQYIRGDYVWQKSIAQFLHEMNDLVQGKLDRLYSENESYCSSFCIQIAQFFQQKNKQHQCDLSRERVIFEEKVRKVRQTFKIEKANSAVLEKCLRQQEMLQLKSRFDMSVAQLETEHAEREKLLTQAIIELKSTCYLTQTRAEELSFAYQQNLVEIEQLREEVVASKQSNVSKTVTTPPKEEMTTKSLTDARQSVATLKVKLLEMQAEKMSISERFAQITRDFHKISEDLILMRNHASKLDREMFEKTKRIAELEENSFASKEMRMEFEIGFERLNLALTEKSRLCDCLLEKQERLEKTLLKEIEEASEFDECDVQIKAPASKDSKKNLWEAARKFYDWKSDHSKIEIKVPTDSFTPLQLECSHALQLRLEMEQKFGAQLQARVVQERNFVLAYLRAQNRNKQKAAAFMQTLSSKWKKRQTKAGLPTSYASLRDGSMLAEAESVLDLYTFIEHLVAEAYDKLGYTDWNDTDIAFLQEERNSLKDRVGRYEAQLQHQQEQIQKHLHHAAKSQLLHQEKEFLLAELNTRHRELRRSYEEAIATRETSINSHLKSNECSVAQNTIKSLSLIHYDKSSSQPAMINTGLRAVGLKSQSPRSEAKNMDESGSFSSLPVRPVGRNPNEKRRDHVRGLLKEELMSTTAHSSNDNHAVVGSDGVS</sequence>
<keyword evidence="1" id="KW-0175">Coiled coil</keyword>
<feature type="region of interest" description="Disordered" evidence="2">
    <location>
        <begin position="650"/>
        <end position="717"/>
    </location>
</feature>
<name>A0A024GSP6_9STRA</name>
<accession>A0A024GSP6</accession>
<feature type="compositionally biased region" description="Polar residues" evidence="2">
    <location>
        <begin position="697"/>
        <end position="707"/>
    </location>
</feature>
<evidence type="ECO:0000256" key="1">
    <source>
        <dbReference type="SAM" id="Coils"/>
    </source>
</evidence>